<proteinExistence type="inferred from homology"/>
<dbReference type="GO" id="GO:0016832">
    <property type="term" value="F:aldehyde-lyase activity"/>
    <property type="evidence" value="ECO:0007669"/>
    <property type="project" value="TreeGrafter"/>
</dbReference>
<dbReference type="OMA" id="WNRVDDY"/>
<name>M7U0E1_EUTLA</name>
<dbReference type="HOGENOM" id="CLU_059964_3_0_1"/>
<dbReference type="GO" id="GO:0005737">
    <property type="term" value="C:cytoplasm"/>
    <property type="evidence" value="ECO:0007669"/>
    <property type="project" value="TreeGrafter"/>
</dbReference>
<evidence type="ECO:0000256" key="1">
    <source>
        <dbReference type="ARBA" id="ARBA00005568"/>
    </source>
</evidence>
<dbReference type="InterPro" id="IPR015813">
    <property type="entry name" value="Pyrv/PenolPyrv_kinase-like_dom"/>
</dbReference>
<dbReference type="STRING" id="1287681.M7U0E1"/>
<organism evidence="5 6">
    <name type="scientific">Eutypa lata (strain UCR-EL1)</name>
    <name type="common">Grapevine dieback disease fungus</name>
    <name type="synonym">Eutypa armeniacae</name>
    <dbReference type="NCBI Taxonomy" id="1287681"/>
    <lineage>
        <taxon>Eukaryota</taxon>
        <taxon>Fungi</taxon>
        <taxon>Dikarya</taxon>
        <taxon>Ascomycota</taxon>
        <taxon>Pezizomycotina</taxon>
        <taxon>Sordariomycetes</taxon>
        <taxon>Xylariomycetidae</taxon>
        <taxon>Xylariales</taxon>
        <taxon>Diatrypaceae</taxon>
        <taxon>Eutypa</taxon>
    </lineage>
</organism>
<dbReference type="PANTHER" id="PTHR30502">
    <property type="entry name" value="2-KETO-3-DEOXY-L-RHAMNONATE ALDOLASE"/>
    <property type="match status" value="1"/>
</dbReference>
<dbReference type="OrthoDB" id="1621678at2759"/>
<sequence length="196" mass="20957">MQSWMIKRVLDAGAHGVLVPLLRTVEDAKNVVAATKFPPQGQRGFGSPYAMERFNPIPSMTEYLQHANDSLLTMVQIETKEALDAVDDIADVHGVDVLLIGPFDLGNNIGHPILNGVIKPELQLAMDRILASAKRAGKKAGFFATSPEQAKEYAEKGFDMISAALDVTLLQASLARTVNTAKGLEAPKPSGGYGAS</sequence>
<dbReference type="Gene3D" id="3.20.20.60">
    <property type="entry name" value="Phosphoenolpyruvate-binding domains"/>
    <property type="match status" value="1"/>
</dbReference>
<dbReference type="EMBL" id="KB705466">
    <property type="protein sequence ID" value="EMR72390.1"/>
    <property type="molecule type" value="Genomic_DNA"/>
</dbReference>
<evidence type="ECO:0000256" key="3">
    <source>
        <dbReference type="ARBA" id="ARBA00023239"/>
    </source>
</evidence>
<protein>
    <submittedName>
        <fullName evidence="5">Putative aldolase citrate lyase family protein</fullName>
    </submittedName>
</protein>
<dbReference type="InterPro" id="IPR040442">
    <property type="entry name" value="Pyrv_kinase-like_dom_sf"/>
</dbReference>
<keyword evidence="3 5" id="KW-0456">Lyase</keyword>
<reference evidence="6" key="1">
    <citation type="journal article" date="2013" name="Genome Announc.">
        <title>Draft genome sequence of the grapevine dieback fungus Eutypa lata UCR-EL1.</title>
        <authorList>
            <person name="Blanco-Ulate B."/>
            <person name="Rolshausen P.E."/>
            <person name="Cantu D."/>
        </authorList>
    </citation>
    <scope>NUCLEOTIDE SEQUENCE [LARGE SCALE GENOMIC DNA]</scope>
    <source>
        <strain evidence="6">UCR-EL1</strain>
    </source>
</reference>
<dbReference type="SUPFAM" id="SSF51621">
    <property type="entry name" value="Phosphoenolpyruvate/pyruvate domain"/>
    <property type="match status" value="1"/>
</dbReference>
<evidence type="ECO:0000259" key="4">
    <source>
        <dbReference type="Pfam" id="PF03328"/>
    </source>
</evidence>
<evidence type="ECO:0000313" key="5">
    <source>
        <dbReference type="EMBL" id="EMR72390.1"/>
    </source>
</evidence>
<accession>M7U0E1</accession>
<dbReference type="Proteomes" id="UP000012174">
    <property type="component" value="Unassembled WGS sequence"/>
</dbReference>
<dbReference type="GO" id="GO:0046872">
    <property type="term" value="F:metal ion binding"/>
    <property type="evidence" value="ECO:0007669"/>
    <property type="project" value="UniProtKB-KW"/>
</dbReference>
<gene>
    <name evidence="5" type="ORF">UCREL1_585</name>
</gene>
<evidence type="ECO:0000313" key="6">
    <source>
        <dbReference type="Proteomes" id="UP000012174"/>
    </source>
</evidence>
<evidence type="ECO:0000256" key="2">
    <source>
        <dbReference type="ARBA" id="ARBA00022723"/>
    </source>
</evidence>
<dbReference type="KEGG" id="ela:UCREL1_585"/>
<dbReference type="PANTHER" id="PTHR30502:SF0">
    <property type="entry name" value="PHOSPHOENOLPYRUVATE CARBOXYLASE FAMILY PROTEIN"/>
    <property type="match status" value="1"/>
</dbReference>
<keyword evidence="6" id="KW-1185">Reference proteome</keyword>
<dbReference type="InterPro" id="IPR005000">
    <property type="entry name" value="Aldolase/citrate-lyase_domain"/>
</dbReference>
<comment type="similarity">
    <text evidence="1">Belongs to the HpcH/HpaI aldolase family.</text>
</comment>
<dbReference type="Pfam" id="PF03328">
    <property type="entry name" value="HpcH_HpaI"/>
    <property type="match status" value="1"/>
</dbReference>
<dbReference type="AlphaFoldDB" id="M7U0E1"/>
<dbReference type="eggNOG" id="ENOG502QR7H">
    <property type="taxonomic scope" value="Eukaryota"/>
</dbReference>
<feature type="domain" description="HpcH/HpaI aldolase/citrate lyase" evidence="4">
    <location>
        <begin position="6"/>
        <end position="170"/>
    </location>
</feature>
<dbReference type="InterPro" id="IPR050251">
    <property type="entry name" value="HpcH-HpaI_aldolase"/>
</dbReference>
<keyword evidence="2" id="KW-0479">Metal-binding</keyword>